<sequence length="212" mass="22983">MKGLWRMGLVSAFISLFAGQALSDTAKGIVAYRKGDYPTAVSELEKAAAAGDAQAFFNLGVLHAEGKAGPRDMAKAVNYYRKGADGGSVLAAYNLAQAYRKGDGVTQNYADAARWYEFAAKHGDFRAGNELGLLYVEGKGVKADPVEGFAWIYPSTHATIMDDSAMANAMQLASMMNSDQVQEAQKRGRSYYETYFEPNMDTVEAILKSRGK</sequence>
<feature type="chain" id="PRO_5022136461" evidence="1">
    <location>
        <begin position="24"/>
        <end position="212"/>
    </location>
</feature>
<evidence type="ECO:0000313" key="2">
    <source>
        <dbReference type="EMBL" id="TWF46604.1"/>
    </source>
</evidence>
<keyword evidence="3" id="KW-1185">Reference proteome</keyword>
<dbReference type="InterPro" id="IPR006597">
    <property type="entry name" value="Sel1-like"/>
</dbReference>
<dbReference type="EMBL" id="VIWP01000013">
    <property type="protein sequence ID" value="TWF46604.1"/>
    <property type="molecule type" value="Genomic_DNA"/>
</dbReference>
<dbReference type="PANTHER" id="PTHR43628:SF1">
    <property type="entry name" value="CHITIN SYNTHASE REGULATORY FACTOR 2-RELATED"/>
    <property type="match status" value="1"/>
</dbReference>
<feature type="signal peptide" evidence="1">
    <location>
        <begin position="1"/>
        <end position="23"/>
    </location>
</feature>
<evidence type="ECO:0000313" key="3">
    <source>
        <dbReference type="Proteomes" id="UP000320653"/>
    </source>
</evidence>
<dbReference type="AlphaFoldDB" id="A0A561Q8A4"/>
<reference evidence="2 3" key="1">
    <citation type="submission" date="2019-06" db="EMBL/GenBank/DDBJ databases">
        <title>Sorghum-associated microbial communities from plants grown in Nebraska, USA.</title>
        <authorList>
            <person name="Schachtman D."/>
        </authorList>
    </citation>
    <scope>NUCLEOTIDE SEQUENCE [LARGE SCALE GENOMIC DNA]</scope>
    <source>
        <strain evidence="2 3">1225</strain>
    </source>
</reference>
<evidence type="ECO:0000256" key="1">
    <source>
        <dbReference type="SAM" id="SignalP"/>
    </source>
</evidence>
<dbReference type="RefSeq" id="WP_145642884.1">
    <property type="nucleotide sequence ID" value="NZ_VIWP01000013.1"/>
</dbReference>
<keyword evidence="1" id="KW-0732">Signal</keyword>
<dbReference type="OrthoDB" id="7990021at2"/>
<dbReference type="SUPFAM" id="SSF81901">
    <property type="entry name" value="HCP-like"/>
    <property type="match status" value="1"/>
</dbReference>
<accession>A0A561Q8A4</accession>
<proteinExistence type="predicted"/>
<name>A0A561Q8A4_9HYPH</name>
<dbReference type="InterPro" id="IPR052945">
    <property type="entry name" value="Mitotic_Regulator"/>
</dbReference>
<dbReference type="PANTHER" id="PTHR43628">
    <property type="entry name" value="ACTIVATOR OF C KINASE PROTEIN 1-RELATED"/>
    <property type="match status" value="1"/>
</dbReference>
<dbReference type="Gene3D" id="1.25.40.10">
    <property type="entry name" value="Tetratricopeptide repeat domain"/>
    <property type="match status" value="1"/>
</dbReference>
<dbReference type="Proteomes" id="UP000320653">
    <property type="component" value="Unassembled WGS sequence"/>
</dbReference>
<dbReference type="SMART" id="SM00671">
    <property type="entry name" value="SEL1"/>
    <property type="match status" value="3"/>
</dbReference>
<dbReference type="InterPro" id="IPR011990">
    <property type="entry name" value="TPR-like_helical_dom_sf"/>
</dbReference>
<protein>
    <submittedName>
        <fullName evidence="2">Sel1 repeat-containing protein</fullName>
    </submittedName>
</protein>
<gene>
    <name evidence="2" type="ORF">FHW37_11350</name>
</gene>
<comment type="caution">
    <text evidence="2">The sequence shown here is derived from an EMBL/GenBank/DDBJ whole genome shotgun (WGS) entry which is preliminary data.</text>
</comment>
<organism evidence="2 3">
    <name type="scientific">Neorhizobium alkalisoli</name>
    <dbReference type="NCBI Taxonomy" id="528178"/>
    <lineage>
        <taxon>Bacteria</taxon>
        <taxon>Pseudomonadati</taxon>
        <taxon>Pseudomonadota</taxon>
        <taxon>Alphaproteobacteria</taxon>
        <taxon>Hyphomicrobiales</taxon>
        <taxon>Rhizobiaceae</taxon>
        <taxon>Rhizobium/Agrobacterium group</taxon>
        <taxon>Neorhizobium</taxon>
    </lineage>
</organism>
<dbReference type="Pfam" id="PF08238">
    <property type="entry name" value="Sel1"/>
    <property type="match status" value="3"/>
</dbReference>